<proteinExistence type="predicted"/>
<dbReference type="EMBL" id="HBUE01054123">
    <property type="protein sequence ID" value="CAG6465727.1"/>
    <property type="molecule type" value="Transcribed_RNA"/>
</dbReference>
<dbReference type="EMBL" id="HBUE01054128">
    <property type="protein sequence ID" value="CAG6465732.1"/>
    <property type="molecule type" value="Transcribed_RNA"/>
</dbReference>
<name>A0A8D8B3C8_CULPI</name>
<dbReference type="EMBL" id="HBUE01054125">
    <property type="protein sequence ID" value="CAG6465730.1"/>
    <property type="molecule type" value="Transcribed_RNA"/>
</dbReference>
<accession>A0A8D8B3C8</accession>
<reference evidence="2" key="1">
    <citation type="submission" date="2021-05" db="EMBL/GenBank/DDBJ databases">
        <authorList>
            <person name="Alioto T."/>
            <person name="Alioto T."/>
            <person name="Gomez Garrido J."/>
        </authorList>
    </citation>
    <scope>NUCLEOTIDE SEQUENCE</scope>
</reference>
<sequence>MEETAIAFVEDDQQDPPVKTAQQPLPMNTIPQLLHQLLQHQLVTCQLHIILEQRRQQQSHKCGPPKRFQQQPVSPQRCQQPCEEHQVARAASSTEGPAGAVDRSACSSTRGGCTERRVKDTQPELIIPAKHPTRPMASINALAVDGKVGCADVMKRTASDDVTAVHHSTTTNPVHIKAHRFLLRRTQSSAASASKSPRRFSSVKKIEGGEKERTGIFKADQPQHHLQLVSNVRSREQAATTSSSESSARCRSTWCRLIVHQSGRCRVAAVLPTNR</sequence>
<evidence type="ECO:0000256" key="1">
    <source>
        <dbReference type="SAM" id="MobiDB-lite"/>
    </source>
</evidence>
<evidence type="ECO:0000313" key="2">
    <source>
        <dbReference type="EMBL" id="CAG6465727.1"/>
    </source>
</evidence>
<protein>
    <submittedName>
        <fullName evidence="2">(northern house mosquito) hypothetical protein</fullName>
    </submittedName>
</protein>
<feature type="region of interest" description="Disordered" evidence="1">
    <location>
        <begin position="89"/>
        <end position="115"/>
    </location>
</feature>
<dbReference type="AlphaFoldDB" id="A0A8D8B3C8"/>
<feature type="region of interest" description="Disordered" evidence="1">
    <location>
        <begin position="187"/>
        <end position="207"/>
    </location>
</feature>
<organism evidence="2">
    <name type="scientific">Culex pipiens</name>
    <name type="common">House mosquito</name>
    <dbReference type="NCBI Taxonomy" id="7175"/>
    <lineage>
        <taxon>Eukaryota</taxon>
        <taxon>Metazoa</taxon>
        <taxon>Ecdysozoa</taxon>
        <taxon>Arthropoda</taxon>
        <taxon>Hexapoda</taxon>
        <taxon>Insecta</taxon>
        <taxon>Pterygota</taxon>
        <taxon>Neoptera</taxon>
        <taxon>Endopterygota</taxon>
        <taxon>Diptera</taxon>
        <taxon>Nematocera</taxon>
        <taxon>Culicoidea</taxon>
        <taxon>Culicidae</taxon>
        <taxon>Culicinae</taxon>
        <taxon>Culicini</taxon>
        <taxon>Culex</taxon>
        <taxon>Culex</taxon>
    </lineage>
</organism>